<dbReference type="AlphaFoldDB" id="A0AAD6S7V8"/>
<name>A0AAD6S7V8_9AGAR</name>
<proteinExistence type="predicted"/>
<dbReference type="EMBL" id="JARJCM010000209">
    <property type="protein sequence ID" value="KAJ7022500.1"/>
    <property type="molecule type" value="Genomic_DNA"/>
</dbReference>
<feature type="region of interest" description="Disordered" evidence="1">
    <location>
        <begin position="754"/>
        <end position="784"/>
    </location>
</feature>
<keyword evidence="3" id="KW-1185">Reference proteome</keyword>
<dbReference type="Pfam" id="PF18758">
    <property type="entry name" value="KDZ"/>
    <property type="match status" value="1"/>
</dbReference>
<dbReference type="PANTHER" id="PTHR33096:SF1">
    <property type="entry name" value="CXC1-LIKE CYSTEINE CLUSTER ASSOCIATED WITH KDZ TRANSPOSASES DOMAIN-CONTAINING PROTEIN"/>
    <property type="match status" value="1"/>
</dbReference>
<sequence length="795" mass="89567">MTVKKTKKTKKLGISVRPPRVRTSASKYTANGARISAVEGVTATAGGRRRAALQQELLEQYTALPASARLALNQIRDVPEEGNGLGGYSERLGRHFGRRSGWSHGERSWGNPKDLRKRRDRIAKQAYAFAGQMDDITDAYIKWGQQVADNLDRHPPPVPEAEVKKHIAVTVVDIFGTYSEQIAIHHSDVFPSASMVSQGFVPCAPYKANVAFSIRVLEIFRIAHLRTPQLSMHAWMKTVADLHGLPFKPYRAEQFSIAYDLYLGFLRRVKTKRTGRSGGWRNCCPSCMLKVEDEEELTFSILVTMDGNDSLKRVFRRESPDYDDEGKPLPGVSKERFDPRVADAGGDYFLSRERVNLWDKEEMKARADGGEDKSPCEERWKNLSDDSSKKMWAIYDETGVFICLCRHGFVLMVEDMVRSGELSKYPLAMSAELMESFGRNIGAGYDISCGFSTTLWKSLLGPRALLQNFSCLVGAFHGHAHNRLCQLKFLATYVRGLGLEDLEGCERLFSKSNANAGSVRYAGRSLMKLVQDEFKFLKSLMSEAEDDTLQMEYYQRLVNLADRTPVGDDGPEWAEAAHLVSTKRYRLALLKLERLVIQAPFKRDLKLSKMHSRPTTLQRHRLPPPVGLYHGPEVVEYAFLADFDLLRDPEKVGEVREWATPAARLLLDQYFRIERAREEITRCNVEIPASGDIHPRRTGNPSSVETNLQGSNPGLAWCVRRHRLQRESQYNEVHMKRLSTFAKKAGASFTGTLQPGVRVQKPSTATGRSEPMEDVVGPESNISREALKEMEAQAG</sequence>
<protein>
    <recommendedName>
        <fullName evidence="4">CxC2-like cysteine cluster KDZ transposase-associated domain-containing protein</fullName>
    </recommendedName>
</protein>
<reference evidence="2" key="1">
    <citation type="submission" date="2023-03" db="EMBL/GenBank/DDBJ databases">
        <title>Massive genome expansion in bonnet fungi (Mycena s.s.) driven by repeated elements and novel gene families across ecological guilds.</title>
        <authorList>
            <consortium name="Lawrence Berkeley National Laboratory"/>
            <person name="Harder C.B."/>
            <person name="Miyauchi S."/>
            <person name="Viragh M."/>
            <person name="Kuo A."/>
            <person name="Thoen E."/>
            <person name="Andreopoulos B."/>
            <person name="Lu D."/>
            <person name="Skrede I."/>
            <person name="Drula E."/>
            <person name="Henrissat B."/>
            <person name="Morin E."/>
            <person name="Kohler A."/>
            <person name="Barry K."/>
            <person name="LaButti K."/>
            <person name="Morin E."/>
            <person name="Salamov A."/>
            <person name="Lipzen A."/>
            <person name="Mereny Z."/>
            <person name="Hegedus B."/>
            <person name="Baldrian P."/>
            <person name="Stursova M."/>
            <person name="Weitz H."/>
            <person name="Taylor A."/>
            <person name="Grigoriev I.V."/>
            <person name="Nagy L.G."/>
            <person name="Martin F."/>
            <person name="Kauserud H."/>
        </authorList>
    </citation>
    <scope>NUCLEOTIDE SEQUENCE</scope>
    <source>
        <strain evidence="2">CBHHK200</strain>
    </source>
</reference>
<accession>A0AAD6S7V8</accession>
<evidence type="ECO:0000313" key="2">
    <source>
        <dbReference type="EMBL" id="KAJ7022500.1"/>
    </source>
</evidence>
<dbReference type="InterPro" id="IPR040521">
    <property type="entry name" value="KDZ"/>
</dbReference>
<comment type="caution">
    <text evidence="2">The sequence shown here is derived from an EMBL/GenBank/DDBJ whole genome shotgun (WGS) entry which is preliminary data.</text>
</comment>
<dbReference type="PANTHER" id="PTHR33096">
    <property type="entry name" value="CXC2 DOMAIN-CONTAINING PROTEIN"/>
    <property type="match status" value="1"/>
</dbReference>
<dbReference type="Proteomes" id="UP001218188">
    <property type="component" value="Unassembled WGS sequence"/>
</dbReference>
<evidence type="ECO:0000313" key="3">
    <source>
        <dbReference type="Proteomes" id="UP001218188"/>
    </source>
</evidence>
<evidence type="ECO:0008006" key="4">
    <source>
        <dbReference type="Google" id="ProtNLM"/>
    </source>
</evidence>
<gene>
    <name evidence="2" type="ORF">C8F04DRAFT_1194493</name>
</gene>
<organism evidence="2 3">
    <name type="scientific">Mycena alexandri</name>
    <dbReference type="NCBI Taxonomy" id="1745969"/>
    <lineage>
        <taxon>Eukaryota</taxon>
        <taxon>Fungi</taxon>
        <taxon>Dikarya</taxon>
        <taxon>Basidiomycota</taxon>
        <taxon>Agaricomycotina</taxon>
        <taxon>Agaricomycetes</taxon>
        <taxon>Agaricomycetidae</taxon>
        <taxon>Agaricales</taxon>
        <taxon>Marasmiineae</taxon>
        <taxon>Mycenaceae</taxon>
        <taxon>Mycena</taxon>
    </lineage>
</organism>
<evidence type="ECO:0000256" key="1">
    <source>
        <dbReference type="SAM" id="MobiDB-lite"/>
    </source>
</evidence>